<feature type="binding site" evidence="5">
    <location>
        <begin position="152"/>
        <end position="154"/>
    </location>
    <ligand>
        <name>substrate</name>
    </ligand>
</feature>
<keyword evidence="2 5" id="KW-0808">Transferase</keyword>
<dbReference type="InterPro" id="IPR004143">
    <property type="entry name" value="BPL_LPL_catalytic"/>
</dbReference>
<dbReference type="PROSITE" id="PS01313">
    <property type="entry name" value="LIPB"/>
    <property type="match status" value="1"/>
</dbReference>
<dbReference type="HAMAP" id="MF_00013">
    <property type="entry name" value="LipB"/>
    <property type="match status" value="1"/>
</dbReference>
<feature type="domain" description="BPL/LPL catalytic" evidence="6">
    <location>
        <begin position="40"/>
        <end position="228"/>
    </location>
</feature>
<dbReference type="GO" id="GO:0005737">
    <property type="term" value="C:cytoplasm"/>
    <property type="evidence" value="ECO:0007669"/>
    <property type="project" value="UniProtKB-SubCell"/>
</dbReference>
<dbReference type="UniPathway" id="UPA00538">
    <property type="reaction ID" value="UER00592"/>
</dbReference>
<dbReference type="GO" id="GO:0033819">
    <property type="term" value="F:lipoyl(octanoyl) transferase activity"/>
    <property type="evidence" value="ECO:0007669"/>
    <property type="project" value="UniProtKB-EC"/>
</dbReference>
<dbReference type="RefSeq" id="WP_006966574.1">
    <property type="nucleotide sequence ID" value="NZ_APJX01000005.1"/>
</dbReference>
<comment type="pathway">
    <text evidence="1 5">Protein modification; protein lipoylation via endogenous pathway; protein N(6)-(lipoyl)lysine from octanoyl-[acyl-carrier-protein]: step 1/2.</text>
</comment>
<dbReference type="SUPFAM" id="SSF55681">
    <property type="entry name" value="Class II aaRS and biotin synthetases"/>
    <property type="match status" value="1"/>
</dbReference>
<keyword evidence="8" id="KW-1185">Reference proteome</keyword>
<evidence type="ECO:0000256" key="4">
    <source>
        <dbReference type="ARBA" id="ARBA00024732"/>
    </source>
</evidence>
<comment type="miscellaneous">
    <text evidence="5">In the reaction, the free carboxyl group of octanoic acid is attached via an amide linkage to the epsilon-amino group of a specific lysine residue of lipoyl domains of lipoate-dependent enzymes.</text>
</comment>
<evidence type="ECO:0000256" key="3">
    <source>
        <dbReference type="ARBA" id="ARBA00023315"/>
    </source>
</evidence>
<feature type="active site" description="Acyl-thioester intermediate" evidence="5">
    <location>
        <position position="183"/>
    </location>
</feature>
<dbReference type="Gene3D" id="3.30.930.10">
    <property type="entry name" value="Bira Bifunctional Protein, Domain 2"/>
    <property type="match status" value="1"/>
</dbReference>
<sequence length="238" mass="26643">MSQRINTLSRAGVFQDLGLLEYTTALNFQETARKEKIEDRTRPDKIFFVQHPSVFTFGRNGGQENLTRSEEFLKDRGVALVQTDRGGNVTYHGPGQAVLYPVVDLEQARIGVTDFVYGLEEIMGQTAKDFGVPIHRDPRNHGMWTDSKKIGSVGLSIKHGISIHGLALNVSLDLTPFSWINPCGMSGVLMTSLKQELKDRGLPDPPLPMESIKETLITYFCQWFHFHPVKESAHASLC</sequence>
<dbReference type="EMBL" id="APJX01000005">
    <property type="protein sequence ID" value="EMS79426.1"/>
    <property type="molecule type" value="Genomic_DNA"/>
</dbReference>
<dbReference type="GO" id="GO:0009249">
    <property type="term" value="P:protein lipoylation"/>
    <property type="evidence" value="ECO:0007669"/>
    <property type="project" value="InterPro"/>
</dbReference>
<comment type="catalytic activity">
    <reaction evidence="5">
        <text>octanoyl-[ACP] + L-lysyl-[protein] = N(6)-octanoyl-L-lysyl-[protein] + holo-[ACP] + H(+)</text>
        <dbReference type="Rhea" id="RHEA:17665"/>
        <dbReference type="Rhea" id="RHEA-COMP:9636"/>
        <dbReference type="Rhea" id="RHEA-COMP:9685"/>
        <dbReference type="Rhea" id="RHEA-COMP:9752"/>
        <dbReference type="Rhea" id="RHEA-COMP:9928"/>
        <dbReference type="ChEBI" id="CHEBI:15378"/>
        <dbReference type="ChEBI" id="CHEBI:29969"/>
        <dbReference type="ChEBI" id="CHEBI:64479"/>
        <dbReference type="ChEBI" id="CHEBI:78463"/>
        <dbReference type="ChEBI" id="CHEBI:78809"/>
        <dbReference type="EC" id="2.3.1.181"/>
    </reaction>
</comment>
<comment type="caution">
    <text evidence="7">The sequence shown here is derived from an EMBL/GenBank/DDBJ whole genome shotgun (WGS) entry which is preliminary data.</text>
</comment>
<comment type="similarity">
    <text evidence="5">Belongs to the LipB family.</text>
</comment>
<protein>
    <recommendedName>
        <fullName evidence="5">Octanoyltransferase</fullName>
        <ecNumber evidence="5">2.3.1.181</ecNumber>
    </recommendedName>
    <alternativeName>
        <fullName evidence="5">Lipoate-protein ligase B</fullName>
    </alternativeName>
    <alternativeName>
        <fullName evidence="5">Lipoyl/octanoyl transferase</fullName>
    </alternativeName>
    <alternativeName>
        <fullName evidence="5">Octanoyl-[acyl-carrier-protein]-protein N-octanoyltransferase</fullName>
    </alternativeName>
</protein>
<organism evidence="7 8">
    <name type="scientific">Desulfotignum phosphitoxidans DSM 13687</name>
    <dbReference type="NCBI Taxonomy" id="1286635"/>
    <lineage>
        <taxon>Bacteria</taxon>
        <taxon>Pseudomonadati</taxon>
        <taxon>Thermodesulfobacteriota</taxon>
        <taxon>Desulfobacteria</taxon>
        <taxon>Desulfobacterales</taxon>
        <taxon>Desulfobacteraceae</taxon>
        <taxon>Desulfotignum</taxon>
    </lineage>
</organism>
<proteinExistence type="inferred from homology"/>
<dbReference type="InterPro" id="IPR000544">
    <property type="entry name" value="Octanoyltransferase"/>
</dbReference>
<feature type="binding site" evidence="5">
    <location>
        <begin position="85"/>
        <end position="92"/>
    </location>
    <ligand>
        <name>substrate</name>
    </ligand>
</feature>
<evidence type="ECO:0000259" key="6">
    <source>
        <dbReference type="PROSITE" id="PS51733"/>
    </source>
</evidence>
<comment type="function">
    <text evidence="4 5">Catalyzes the transfer of endogenously produced octanoic acid from octanoyl-acyl-carrier-protein onto the lipoyl domains of lipoate-dependent enzymes. Lipoyl-ACP can also act as a substrate although octanoyl-ACP is likely to be the physiological substrate.</text>
</comment>
<evidence type="ECO:0000256" key="5">
    <source>
        <dbReference type="HAMAP-Rule" id="MF_00013"/>
    </source>
</evidence>
<dbReference type="PANTHER" id="PTHR10993:SF7">
    <property type="entry name" value="LIPOYLTRANSFERASE 2, MITOCHONDRIAL-RELATED"/>
    <property type="match status" value="1"/>
</dbReference>
<accession>S0G5F5</accession>
<dbReference type="AlphaFoldDB" id="S0G5F5"/>
<dbReference type="OrthoDB" id="9787061at2"/>
<dbReference type="InterPro" id="IPR045864">
    <property type="entry name" value="aa-tRNA-synth_II/BPL/LPL"/>
</dbReference>
<gene>
    <name evidence="5 7" type="primary">lipB</name>
    <name evidence="7" type="ORF">Dpo_5c03530</name>
</gene>
<keyword evidence="3 5" id="KW-0012">Acyltransferase</keyword>
<evidence type="ECO:0000313" key="8">
    <source>
        <dbReference type="Proteomes" id="UP000014216"/>
    </source>
</evidence>
<dbReference type="PATRIC" id="fig|1286635.3.peg.2830"/>
<feature type="binding site" evidence="5">
    <location>
        <begin position="165"/>
        <end position="167"/>
    </location>
    <ligand>
        <name>substrate</name>
    </ligand>
</feature>
<dbReference type="InterPro" id="IPR020605">
    <property type="entry name" value="Octanoyltransferase_CS"/>
</dbReference>
<evidence type="ECO:0000313" key="7">
    <source>
        <dbReference type="EMBL" id="EMS79426.1"/>
    </source>
</evidence>
<reference evidence="7 8" key="1">
    <citation type="journal article" date="2013" name="Genome Announc.">
        <title>Draft Genome Sequence of Desulfotignum phosphitoxidans DSM 13687 Strain FiPS-3.</title>
        <authorList>
            <person name="Poehlein A."/>
            <person name="Daniel R."/>
            <person name="Simeonova D.D."/>
        </authorList>
    </citation>
    <scope>NUCLEOTIDE SEQUENCE [LARGE SCALE GENOMIC DNA]</scope>
    <source>
        <strain evidence="7 8">DSM 13687</strain>
    </source>
</reference>
<evidence type="ECO:0000256" key="2">
    <source>
        <dbReference type="ARBA" id="ARBA00022679"/>
    </source>
</evidence>
<dbReference type="CDD" id="cd16444">
    <property type="entry name" value="LipB"/>
    <property type="match status" value="1"/>
</dbReference>
<dbReference type="Pfam" id="PF21948">
    <property type="entry name" value="LplA-B_cat"/>
    <property type="match status" value="1"/>
</dbReference>
<dbReference type="NCBIfam" id="TIGR00214">
    <property type="entry name" value="lipB"/>
    <property type="match status" value="1"/>
</dbReference>
<dbReference type="Proteomes" id="UP000014216">
    <property type="component" value="Unassembled WGS sequence"/>
</dbReference>
<name>S0G5F5_9BACT</name>
<dbReference type="EC" id="2.3.1.181" evidence="5"/>
<comment type="subcellular location">
    <subcellularLocation>
        <location evidence="5">Cytoplasm</location>
    </subcellularLocation>
</comment>
<feature type="site" description="Lowers pKa of active site Cys" evidence="5">
    <location>
        <position position="149"/>
    </location>
</feature>
<keyword evidence="5" id="KW-0963">Cytoplasm</keyword>
<dbReference type="PROSITE" id="PS51733">
    <property type="entry name" value="BPL_LPL_CATALYTIC"/>
    <property type="match status" value="1"/>
</dbReference>
<dbReference type="PANTHER" id="PTHR10993">
    <property type="entry name" value="OCTANOYLTRANSFERASE"/>
    <property type="match status" value="1"/>
</dbReference>
<evidence type="ECO:0000256" key="1">
    <source>
        <dbReference type="ARBA" id="ARBA00004821"/>
    </source>
</evidence>